<sequence length="209" mass="21604">GLALSLLPPGGDRGLVVAPMAAAPPPFPTQRLHDALLQSRVLYAMPRDLAELTRLSQLARRTGTRVALDLEPAVVGDAQALSQRLPLADLVFFNEAGFRAGTGEAPSADGLRRLLDQGPSCVVVTLGAQGAIAADRDGVVRQAAFDVPVRDTTGAGDAFNAAFVLARLEGQSLAAGLRFACAVSSFVIAEVGARAGLPSRAAVEARLDQ</sequence>
<organism evidence="4 5">
    <name type="scientific">Roseateles chitinivorans</name>
    <dbReference type="NCBI Taxonomy" id="2917965"/>
    <lineage>
        <taxon>Bacteria</taxon>
        <taxon>Pseudomonadati</taxon>
        <taxon>Pseudomonadota</taxon>
        <taxon>Betaproteobacteria</taxon>
        <taxon>Burkholderiales</taxon>
        <taxon>Sphaerotilaceae</taxon>
        <taxon>Roseateles</taxon>
    </lineage>
</organism>
<dbReference type="Pfam" id="PF00294">
    <property type="entry name" value="PfkB"/>
    <property type="match status" value="1"/>
</dbReference>
<feature type="non-terminal residue" evidence="4">
    <location>
        <position position="209"/>
    </location>
</feature>
<keyword evidence="1" id="KW-0808">Transferase</keyword>
<evidence type="ECO:0000313" key="5">
    <source>
        <dbReference type="Proteomes" id="UP000231501"/>
    </source>
</evidence>
<dbReference type="Gene3D" id="3.40.1190.20">
    <property type="match status" value="1"/>
</dbReference>
<accession>A0A2G9C462</accession>
<evidence type="ECO:0000259" key="3">
    <source>
        <dbReference type="Pfam" id="PF00294"/>
    </source>
</evidence>
<dbReference type="Proteomes" id="UP000231501">
    <property type="component" value="Unassembled WGS sequence"/>
</dbReference>
<evidence type="ECO:0000313" key="4">
    <source>
        <dbReference type="EMBL" id="PIM50434.1"/>
    </source>
</evidence>
<dbReference type="InterPro" id="IPR002173">
    <property type="entry name" value="Carboh/pur_kinase_PfkB_CS"/>
</dbReference>
<feature type="domain" description="Carbohydrate kinase PfkB" evidence="3">
    <location>
        <begin position="50"/>
        <end position="199"/>
    </location>
</feature>
<dbReference type="PANTHER" id="PTHR10584:SF166">
    <property type="entry name" value="RIBOKINASE"/>
    <property type="match status" value="1"/>
</dbReference>
<dbReference type="InterPro" id="IPR011611">
    <property type="entry name" value="PfkB_dom"/>
</dbReference>
<dbReference type="PROSITE" id="PS00584">
    <property type="entry name" value="PFKB_KINASES_2"/>
    <property type="match status" value="1"/>
</dbReference>
<dbReference type="OrthoDB" id="9795789at2"/>
<name>A0A2G9C462_9BURK</name>
<dbReference type="GO" id="GO:0016301">
    <property type="term" value="F:kinase activity"/>
    <property type="evidence" value="ECO:0007669"/>
    <property type="project" value="UniProtKB-KW"/>
</dbReference>
<comment type="caution">
    <text evidence="4">The sequence shown here is derived from an EMBL/GenBank/DDBJ whole genome shotgun (WGS) entry which is preliminary data.</text>
</comment>
<gene>
    <name evidence="4" type="ORF">CS062_25030</name>
</gene>
<dbReference type="InterPro" id="IPR029056">
    <property type="entry name" value="Ribokinase-like"/>
</dbReference>
<feature type="non-terminal residue" evidence="4">
    <location>
        <position position="1"/>
    </location>
</feature>
<proteinExistence type="predicted"/>
<dbReference type="PANTHER" id="PTHR10584">
    <property type="entry name" value="SUGAR KINASE"/>
    <property type="match status" value="1"/>
</dbReference>
<reference evidence="4 5" key="1">
    <citation type="submission" date="2017-11" db="EMBL/GenBank/DDBJ databases">
        <title>Draft genome sequence of Mitsuaria sp. HWN-4.</title>
        <authorList>
            <person name="Gundlapally S.R."/>
        </authorList>
    </citation>
    <scope>NUCLEOTIDE SEQUENCE [LARGE SCALE GENOMIC DNA]</scope>
    <source>
        <strain evidence="4 5">HWN-4</strain>
    </source>
</reference>
<keyword evidence="5" id="KW-1185">Reference proteome</keyword>
<dbReference type="SUPFAM" id="SSF53613">
    <property type="entry name" value="Ribokinase-like"/>
    <property type="match status" value="1"/>
</dbReference>
<evidence type="ECO:0000256" key="1">
    <source>
        <dbReference type="ARBA" id="ARBA00022679"/>
    </source>
</evidence>
<dbReference type="RefSeq" id="WP_099864565.1">
    <property type="nucleotide sequence ID" value="NZ_PEOG01000159.1"/>
</dbReference>
<evidence type="ECO:0000256" key="2">
    <source>
        <dbReference type="ARBA" id="ARBA00022777"/>
    </source>
</evidence>
<dbReference type="AlphaFoldDB" id="A0A2G9C462"/>
<protein>
    <recommendedName>
        <fullName evidence="3">Carbohydrate kinase PfkB domain-containing protein</fullName>
    </recommendedName>
</protein>
<dbReference type="EMBL" id="PEOG01000159">
    <property type="protein sequence ID" value="PIM50434.1"/>
    <property type="molecule type" value="Genomic_DNA"/>
</dbReference>
<keyword evidence="2" id="KW-0418">Kinase</keyword>